<reference evidence="1" key="1">
    <citation type="journal article" date="2014" name="Front. Microbiol.">
        <title>High frequency of phylogenetically diverse reductive dehalogenase-homologous genes in deep subseafloor sedimentary metagenomes.</title>
        <authorList>
            <person name="Kawai M."/>
            <person name="Futagami T."/>
            <person name="Toyoda A."/>
            <person name="Takaki Y."/>
            <person name="Nishi S."/>
            <person name="Hori S."/>
            <person name="Arai W."/>
            <person name="Tsubouchi T."/>
            <person name="Morono Y."/>
            <person name="Uchiyama I."/>
            <person name="Ito T."/>
            <person name="Fujiyama A."/>
            <person name="Inagaki F."/>
            <person name="Takami H."/>
        </authorList>
    </citation>
    <scope>NUCLEOTIDE SEQUENCE</scope>
    <source>
        <strain evidence="1">Expedition CK06-06</strain>
    </source>
</reference>
<sequence>MFKKIFKAAKNLARSPVGQIGIGLLAPSLFPGVSPALLQGGIGLLGGSKPEDVLRNVAFGAASAGAYGGKEGIGRFFTGQQPTPQVISNAAATRGREGVVEAEAQRGFQDQLGRGLAGLLSSGYGQAQQQAQKTFEDQKKSATRSCFGTISGRRRKSRHRSNVWTVWCECTSSHWRFGFNLK</sequence>
<organism evidence="1">
    <name type="scientific">marine sediment metagenome</name>
    <dbReference type="NCBI Taxonomy" id="412755"/>
    <lineage>
        <taxon>unclassified sequences</taxon>
        <taxon>metagenomes</taxon>
        <taxon>ecological metagenomes</taxon>
    </lineage>
</organism>
<evidence type="ECO:0000313" key="1">
    <source>
        <dbReference type="EMBL" id="GAG55511.1"/>
    </source>
</evidence>
<comment type="caution">
    <text evidence="1">The sequence shown here is derived from an EMBL/GenBank/DDBJ whole genome shotgun (WGS) entry which is preliminary data.</text>
</comment>
<gene>
    <name evidence="1" type="ORF">S01H4_16562</name>
</gene>
<dbReference type="EMBL" id="BART01007267">
    <property type="protein sequence ID" value="GAG55511.1"/>
    <property type="molecule type" value="Genomic_DNA"/>
</dbReference>
<proteinExistence type="predicted"/>
<dbReference type="AlphaFoldDB" id="X1A5N5"/>
<protein>
    <submittedName>
        <fullName evidence="1">Uncharacterized protein</fullName>
    </submittedName>
</protein>
<accession>X1A5N5</accession>
<name>X1A5N5_9ZZZZ</name>